<dbReference type="InterPro" id="IPR010347">
    <property type="entry name" value="Tdp1"/>
</dbReference>
<dbReference type="RefSeq" id="XP_004340431.1">
    <property type="nucleotide sequence ID" value="XM_004340383.1"/>
</dbReference>
<evidence type="ECO:0000256" key="3">
    <source>
        <dbReference type="PIRSR" id="PIRSR610347-3"/>
    </source>
</evidence>
<dbReference type="VEuPathDB" id="AmoebaDB:ACA1_138050"/>
<organism evidence="5 6">
    <name type="scientific">Acanthamoeba castellanii (strain ATCC 30010 / Neff)</name>
    <dbReference type="NCBI Taxonomy" id="1257118"/>
    <lineage>
        <taxon>Eukaryota</taxon>
        <taxon>Amoebozoa</taxon>
        <taxon>Discosea</taxon>
        <taxon>Longamoebia</taxon>
        <taxon>Centramoebida</taxon>
        <taxon>Acanthamoebidae</taxon>
        <taxon>Acanthamoeba</taxon>
    </lineage>
</organism>
<dbReference type="GO" id="GO:0006281">
    <property type="term" value="P:DNA repair"/>
    <property type="evidence" value="ECO:0007669"/>
    <property type="project" value="InterPro"/>
</dbReference>
<dbReference type="CDD" id="cd09122">
    <property type="entry name" value="PLDc_Tdp1_1"/>
    <property type="match status" value="1"/>
</dbReference>
<proteinExistence type="predicted"/>
<dbReference type="GO" id="GO:0008081">
    <property type="term" value="F:phosphoric diester hydrolase activity"/>
    <property type="evidence" value="ECO:0007669"/>
    <property type="project" value="InterPro"/>
</dbReference>
<dbReference type="OrthoDB" id="20291at2759"/>
<sequence length="569" mass="62688">MHHWPCASLLILARSTNGRRCGRLFVLNEIKGLRGADANSGCISIRKLVRPESLVAALVTSFTEDVEWVLSVIPPTIPITLVRHWEEPDREGEVRISRNIRVIHPPLALPGFGGGQAMRAKMHAKLMLLRYRDNTLRVVVTSANLAQPDYELVGQTVWYQDFPKKQQKSSGQQPASPFEETLTQFLVALKADEGFLREYDFSKAAADLVVSVPGFHRGKHKMDAVGHTRLRALLRDFQWPPADELRDDNIYYQTSSLGALYESFVSEFKESASSGVFASSSSARTTTTTTTTATSSTTTSTSRSSAPAKRKRDESEPAWPVSASGRSTNKRPRTAEADTASHRKGKKKENESEHDGDEGDFVEEKGTKSKNKASSSATRGKKGVAAPATATSATTARRPELSLAILYPSMDAVRSARPEYRVGAGYLFLQEKHWSAKSFPRALFHDIWPSSHRPARHGILLHSKVVCRLATHRSGRRYGWVYAGSHNLSAKGGTQLFISNFEIGVVLKHPYQGAQAGDEGADDDDDDVVVVLPAGPEWERNLPFMVPPPAYTDDSEPFIGDKYFSGAGH</sequence>
<feature type="binding site" evidence="2">
    <location>
        <position position="464"/>
    </location>
    <ligand>
        <name>substrate</name>
    </ligand>
</feature>
<name>L8H0V1_ACACF</name>
<dbReference type="OMA" id="WHAGNIP"/>
<feature type="compositionally biased region" description="Low complexity" evidence="4">
    <location>
        <begin position="385"/>
        <end position="395"/>
    </location>
</feature>
<dbReference type="Gene3D" id="3.30.870.10">
    <property type="entry name" value="Endonuclease Chain A"/>
    <property type="match status" value="2"/>
</dbReference>
<accession>L8H0V1</accession>
<reference evidence="5 6" key="1">
    <citation type="journal article" date="2013" name="Genome Biol.">
        <title>Genome of Acanthamoeba castellanii highlights extensive lateral gene transfer and early evolution of tyrosine kinase signaling.</title>
        <authorList>
            <person name="Clarke M."/>
            <person name="Lohan A.J."/>
            <person name="Liu B."/>
            <person name="Lagkouvardos I."/>
            <person name="Roy S."/>
            <person name="Zafar N."/>
            <person name="Bertelli C."/>
            <person name="Schilde C."/>
            <person name="Kianianmomeni A."/>
            <person name="Burglin T.R."/>
            <person name="Frech C."/>
            <person name="Turcotte B."/>
            <person name="Kopec K.O."/>
            <person name="Synnott J.M."/>
            <person name="Choo C."/>
            <person name="Paponov I."/>
            <person name="Finkler A."/>
            <person name="Soon Heng Tan C."/>
            <person name="Hutchins A.P."/>
            <person name="Weinmeier T."/>
            <person name="Rattei T."/>
            <person name="Chu J.S."/>
            <person name="Gimenez G."/>
            <person name="Irimia M."/>
            <person name="Rigden D.J."/>
            <person name="Fitzpatrick D.A."/>
            <person name="Lorenzo-Morales J."/>
            <person name="Bateman A."/>
            <person name="Chiu C.H."/>
            <person name="Tang P."/>
            <person name="Hegemann P."/>
            <person name="Fromm H."/>
            <person name="Raoult D."/>
            <person name="Greub G."/>
            <person name="Miranda-Saavedra D."/>
            <person name="Chen N."/>
            <person name="Nash P."/>
            <person name="Ginger M.L."/>
            <person name="Horn M."/>
            <person name="Schaap P."/>
            <person name="Caler L."/>
            <person name="Loftus B."/>
        </authorList>
    </citation>
    <scope>NUCLEOTIDE SEQUENCE [LARGE SCALE GENOMIC DNA]</scope>
    <source>
        <strain evidence="5 6">Neff</strain>
    </source>
</reference>
<feature type="active site" description="Nucleophile" evidence="1">
    <location>
        <position position="123"/>
    </location>
</feature>
<dbReference type="AlphaFoldDB" id="L8H0V1"/>
<gene>
    <name evidence="5" type="ORF">ACA1_138050</name>
</gene>
<feature type="site" description="Interaction with DNA" evidence="3">
    <location>
        <position position="489"/>
    </location>
</feature>
<dbReference type="GO" id="GO:0005634">
    <property type="term" value="C:nucleus"/>
    <property type="evidence" value="ECO:0007669"/>
    <property type="project" value="InterPro"/>
</dbReference>
<dbReference type="Proteomes" id="UP000011083">
    <property type="component" value="Unassembled WGS sequence"/>
</dbReference>
<evidence type="ECO:0000256" key="2">
    <source>
        <dbReference type="PIRSR" id="PIRSR610347-2"/>
    </source>
</evidence>
<dbReference type="KEGG" id="acan:ACA1_138050"/>
<dbReference type="SUPFAM" id="SSF56024">
    <property type="entry name" value="Phospholipase D/nuclease"/>
    <property type="match status" value="3"/>
</dbReference>
<feature type="active site" description="Proton donor/acceptor" evidence="1">
    <location>
        <position position="462"/>
    </location>
</feature>
<evidence type="ECO:0000256" key="4">
    <source>
        <dbReference type="SAM" id="MobiDB-lite"/>
    </source>
</evidence>
<feature type="binding site" evidence="2">
    <location>
        <position position="125"/>
    </location>
    <ligand>
        <name>substrate</name>
    </ligand>
</feature>
<dbReference type="Pfam" id="PF06087">
    <property type="entry name" value="Tyr-DNA_phospho"/>
    <property type="match status" value="2"/>
</dbReference>
<evidence type="ECO:0000313" key="6">
    <source>
        <dbReference type="Proteomes" id="UP000011083"/>
    </source>
</evidence>
<dbReference type="STRING" id="1257118.L8H0V1"/>
<dbReference type="GeneID" id="14919200"/>
<feature type="compositionally biased region" description="Low complexity" evidence="4">
    <location>
        <begin position="275"/>
        <end position="306"/>
    </location>
</feature>
<feature type="region of interest" description="Disordered" evidence="4">
    <location>
        <begin position="275"/>
        <end position="395"/>
    </location>
</feature>
<dbReference type="PANTHER" id="PTHR12415">
    <property type="entry name" value="TYROSYL-DNA PHOSPHODIESTERASE 1"/>
    <property type="match status" value="1"/>
</dbReference>
<dbReference type="EMBL" id="KB007956">
    <property type="protein sequence ID" value="ELR18403.1"/>
    <property type="molecule type" value="Genomic_DNA"/>
</dbReference>
<evidence type="ECO:0000256" key="1">
    <source>
        <dbReference type="PIRSR" id="PIRSR610347-1"/>
    </source>
</evidence>
<evidence type="ECO:0000313" key="5">
    <source>
        <dbReference type="EMBL" id="ELR18403.1"/>
    </source>
</evidence>
<protein>
    <submittedName>
        <fullName evidence="5">Tyrosyl-DNA phosphodiesterase</fullName>
    </submittedName>
</protein>
<keyword evidence="6" id="KW-1185">Reference proteome</keyword>